<dbReference type="OrthoDB" id="39175at2759"/>
<dbReference type="GO" id="GO:0008270">
    <property type="term" value="F:zinc ion binding"/>
    <property type="evidence" value="ECO:0007669"/>
    <property type="project" value="InterPro"/>
</dbReference>
<evidence type="ECO:0000313" key="10">
    <source>
        <dbReference type="Proteomes" id="UP000053617"/>
    </source>
</evidence>
<keyword evidence="5" id="KW-0539">Nucleus</keyword>
<dbReference type="HOGENOM" id="CLU_016058_0_0_1"/>
<gene>
    <name evidence="9" type="ORF">Z518_04740</name>
</gene>
<evidence type="ECO:0000256" key="2">
    <source>
        <dbReference type="ARBA" id="ARBA00023015"/>
    </source>
</evidence>
<dbReference type="VEuPathDB" id="FungiDB:Z518_04740"/>
<keyword evidence="7" id="KW-1133">Transmembrane helix</keyword>
<feature type="transmembrane region" description="Helical" evidence="7">
    <location>
        <begin position="537"/>
        <end position="559"/>
    </location>
</feature>
<evidence type="ECO:0000256" key="4">
    <source>
        <dbReference type="ARBA" id="ARBA00023163"/>
    </source>
</evidence>
<keyword evidence="4" id="KW-0804">Transcription</keyword>
<evidence type="ECO:0000256" key="3">
    <source>
        <dbReference type="ARBA" id="ARBA00023125"/>
    </source>
</evidence>
<dbReference type="PROSITE" id="PS00463">
    <property type="entry name" value="ZN2_CY6_FUNGAL_1"/>
    <property type="match status" value="1"/>
</dbReference>
<keyword evidence="1" id="KW-0479">Metal-binding</keyword>
<keyword evidence="7" id="KW-0812">Transmembrane</keyword>
<keyword evidence="2" id="KW-0805">Transcription regulation</keyword>
<dbReference type="PANTHER" id="PTHR46910:SF25">
    <property type="entry name" value="ABC-TRANSPORTER-REGULATING TRANSCRIPTION FACTOR"/>
    <property type="match status" value="1"/>
</dbReference>
<dbReference type="Proteomes" id="UP000053617">
    <property type="component" value="Unassembled WGS sequence"/>
</dbReference>
<keyword evidence="7" id="KW-0472">Membrane</keyword>
<evidence type="ECO:0000313" key="9">
    <source>
        <dbReference type="EMBL" id="KIX06764.1"/>
    </source>
</evidence>
<dbReference type="STRING" id="1442369.A0A0D2ILX1"/>
<keyword evidence="3" id="KW-0238">DNA-binding</keyword>
<keyword evidence="10" id="KW-1185">Reference proteome</keyword>
<dbReference type="GO" id="GO:0000981">
    <property type="term" value="F:DNA-binding transcription factor activity, RNA polymerase II-specific"/>
    <property type="evidence" value="ECO:0007669"/>
    <property type="project" value="InterPro"/>
</dbReference>
<evidence type="ECO:0000256" key="6">
    <source>
        <dbReference type="SAM" id="MobiDB-lite"/>
    </source>
</evidence>
<name>A0A0D2ILX1_9EURO</name>
<dbReference type="SMART" id="SM00906">
    <property type="entry name" value="Fungal_trans"/>
    <property type="match status" value="1"/>
</dbReference>
<dbReference type="RefSeq" id="XP_013273900.1">
    <property type="nucleotide sequence ID" value="XM_013418446.1"/>
</dbReference>
<dbReference type="InterPro" id="IPR050987">
    <property type="entry name" value="AtrR-like"/>
</dbReference>
<dbReference type="SMART" id="SM00066">
    <property type="entry name" value="GAL4"/>
    <property type="match status" value="1"/>
</dbReference>
<dbReference type="Pfam" id="PF00172">
    <property type="entry name" value="Zn_clus"/>
    <property type="match status" value="1"/>
</dbReference>
<dbReference type="CDD" id="cd00067">
    <property type="entry name" value="GAL4"/>
    <property type="match status" value="1"/>
</dbReference>
<dbReference type="Pfam" id="PF04082">
    <property type="entry name" value="Fungal_trans"/>
    <property type="match status" value="1"/>
</dbReference>
<dbReference type="InterPro" id="IPR001138">
    <property type="entry name" value="Zn2Cys6_DnaBD"/>
</dbReference>
<evidence type="ECO:0000259" key="8">
    <source>
        <dbReference type="PROSITE" id="PS50048"/>
    </source>
</evidence>
<dbReference type="InterPro" id="IPR007219">
    <property type="entry name" value="XnlR_reg_dom"/>
</dbReference>
<proteinExistence type="predicted"/>
<feature type="region of interest" description="Disordered" evidence="6">
    <location>
        <begin position="61"/>
        <end position="87"/>
    </location>
</feature>
<feature type="transmembrane region" description="Helical" evidence="7">
    <location>
        <begin position="602"/>
        <end position="623"/>
    </location>
</feature>
<dbReference type="SUPFAM" id="SSF57701">
    <property type="entry name" value="Zn2/Cys6 DNA-binding domain"/>
    <property type="match status" value="1"/>
</dbReference>
<dbReference type="Gene3D" id="4.10.240.10">
    <property type="entry name" value="Zn(2)-C6 fungal-type DNA-binding domain"/>
    <property type="match status" value="1"/>
</dbReference>
<dbReference type="PROSITE" id="PS50048">
    <property type="entry name" value="ZN2_CY6_FUNGAL_2"/>
    <property type="match status" value="1"/>
</dbReference>
<feature type="domain" description="Zn(2)-C6 fungal-type" evidence="8">
    <location>
        <begin position="30"/>
        <end position="59"/>
    </location>
</feature>
<evidence type="ECO:0000256" key="5">
    <source>
        <dbReference type="ARBA" id="ARBA00023242"/>
    </source>
</evidence>
<evidence type="ECO:0000256" key="1">
    <source>
        <dbReference type="ARBA" id="ARBA00022723"/>
    </source>
</evidence>
<feature type="compositionally biased region" description="Low complexity" evidence="6">
    <location>
        <begin position="129"/>
        <end position="141"/>
    </location>
</feature>
<feature type="region of interest" description="Disordered" evidence="6">
    <location>
        <begin position="102"/>
        <end position="149"/>
    </location>
</feature>
<dbReference type="AlphaFoldDB" id="A0A0D2ILX1"/>
<dbReference type="GO" id="GO:0006351">
    <property type="term" value="P:DNA-templated transcription"/>
    <property type="evidence" value="ECO:0007669"/>
    <property type="project" value="InterPro"/>
</dbReference>
<sequence>MPNSNSDLNELIKFNVPMQSVGELVRLTSACTNCRGRKVKCSGGSPCATCQRQQKQCLYPASRRGKRSKPTQRSLAQEGGGQYTAFDTTNSNAQVYGARSALPLTPSHTSPDTNEGRNGELLSGLTYPSQGSTLGSNSGSGTRDIRPTSQFLTSNISPDLLSPIQAHYPLAEPGPSGAREREDLVADGEEGVIPLPKVHWEHHGPWSWVSVCSRPGLRWVCERTRSDEFVEIANGLTKTWSRRLKMKRFQPLRKKAAEPDKETAWKYVDAYFEQSYDAVFGILHRPTFEARLRAHFDPHGALPVEDSSWFALRNIVYAAGCRCVLANDPTVSFVDADAQVTQFFHNALSVFSEIIFGHSGFTAVQALALMTFFAEGLGSPAVEYPLCTNAVQLAQAKGLHREPSKSWGLPQSDVLNRSWLWWAIYCLEKQIAFRSGRPSVIDDDNISTPIPTKAPPGSTIDVEVFTLIIKHAQISAQISRRIMSVEAFKQSSAEAMDTIHDIHRQLLDLLESIPPQLQVKNAVRHEYPANSRRVHTIYLHFAIYGSLMATHIIFFYPWISLRFGTESDPKFQNQVVSSSETIATAARQIILVLRSITTDVAIPAWLAFYYPMYAHINLFVYILRYPSLSTARADLALLDICAGHFGHVEHVTNSEISFHFPRESAVLCSRMVKAVKGTEKENATAPVTPQEPGSIIEIGRAPNRQDESSGSLSTTFDMV</sequence>
<accession>A0A0D2ILX1</accession>
<dbReference type="GO" id="GO:0003677">
    <property type="term" value="F:DNA binding"/>
    <property type="evidence" value="ECO:0007669"/>
    <property type="project" value="UniProtKB-KW"/>
</dbReference>
<dbReference type="InterPro" id="IPR036864">
    <property type="entry name" value="Zn2-C6_fun-type_DNA-bd_sf"/>
</dbReference>
<protein>
    <recommendedName>
        <fullName evidence="8">Zn(2)-C6 fungal-type domain-containing protein</fullName>
    </recommendedName>
</protein>
<evidence type="ECO:0000256" key="7">
    <source>
        <dbReference type="SAM" id="Phobius"/>
    </source>
</evidence>
<dbReference type="CDD" id="cd12148">
    <property type="entry name" value="fungal_TF_MHR"/>
    <property type="match status" value="1"/>
</dbReference>
<dbReference type="EMBL" id="KN847477">
    <property type="protein sequence ID" value="KIX06764.1"/>
    <property type="molecule type" value="Genomic_DNA"/>
</dbReference>
<reference evidence="9 10" key="1">
    <citation type="submission" date="2015-01" db="EMBL/GenBank/DDBJ databases">
        <title>The Genome Sequence of Rhinocladiella mackenzie CBS 650.93.</title>
        <authorList>
            <consortium name="The Broad Institute Genomics Platform"/>
            <person name="Cuomo C."/>
            <person name="de Hoog S."/>
            <person name="Gorbushina A."/>
            <person name="Stielow B."/>
            <person name="Teixiera M."/>
            <person name="Abouelleil A."/>
            <person name="Chapman S.B."/>
            <person name="Priest M."/>
            <person name="Young S.K."/>
            <person name="Wortman J."/>
            <person name="Nusbaum C."/>
            <person name="Birren B."/>
        </authorList>
    </citation>
    <scope>NUCLEOTIDE SEQUENCE [LARGE SCALE GENOMIC DNA]</scope>
    <source>
        <strain evidence="9 10">CBS 650.93</strain>
    </source>
</reference>
<organism evidence="9 10">
    <name type="scientific">Rhinocladiella mackenziei CBS 650.93</name>
    <dbReference type="NCBI Taxonomy" id="1442369"/>
    <lineage>
        <taxon>Eukaryota</taxon>
        <taxon>Fungi</taxon>
        <taxon>Dikarya</taxon>
        <taxon>Ascomycota</taxon>
        <taxon>Pezizomycotina</taxon>
        <taxon>Eurotiomycetes</taxon>
        <taxon>Chaetothyriomycetidae</taxon>
        <taxon>Chaetothyriales</taxon>
        <taxon>Herpotrichiellaceae</taxon>
        <taxon>Rhinocladiella</taxon>
    </lineage>
</organism>
<dbReference type="GeneID" id="25292811"/>
<dbReference type="PANTHER" id="PTHR46910">
    <property type="entry name" value="TRANSCRIPTION FACTOR PDR1"/>
    <property type="match status" value="1"/>
</dbReference>